<reference evidence="1" key="1">
    <citation type="journal article" date="2020" name="Stud. Mycol.">
        <title>101 Dothideomycetes genomes: a test case for predicting lifestyles and emergence of pathogens.</title>
        <authorList>
            <person name="Haridas S."/>
            <person name="Albert R."/>
            <person name="Binder M."/>
            <person name="Bloem J."/>
            <person name="Labutti K."/>
            <person name="Salamov A."/>
            <person name="Andreopoulos B."/>
            <person name="Baker S."/>
            <person name="Barry K."/>
            <person name="Bills G."/>
            <person name="Bluhm B."/>
            <person name="Cannon C."/>
            <person name="Castanera R."/>
            <person name="Culley D."/>
            <person name="Daum C."/>
            <person name="Ezra D."/>
            <person name="Gonzalez J."/>
            <person name="Henrissat B."/>
            <person name="Kuo A."/>
            <person name="Liang C."/>
            <person name="Lipzen A."/>
            <person name="Lutzoni F."/>
            <person name="Magnuson J."/>
            <person name="Mondo S."/>
            <person name="Nolan M."/>
            <person name="Ohm R."/>
            <person name="Pangilinan J."/>
            <person name="Park H.-J."/>
            <person name="Ramirez L."/>
            <person name="Alfaro M."/>
            <person name="Sun H."/>
            <person name="Tritt A."/>
            <person name="Yoshinaga Y."/>
            <person name="Zwiers L.-H."/>
            <person name="Turgeon B."/>
            <person name="Goodwin S."/>
            <person name="Spatafora J."/>
            <person name="Crous P."/>
            <person name="Grigoriev I."/>
        </authorList>
    </citation>
    <scope>NUCLEOTIDE SEQUENCE</scope>
    <source>
        <strain evidence="1">ATCC 200398</strain>
    </source>
</reference>
<keyword evidence="2" id="KW-1185">Reference proteome</keyword>
<gene>
    <name evidence="1" type="ORF">BDR25DRAFT_50334</name>
</gene>
<accession>A0ACB6QQ75</accession>
<organism evidence="1 2">
    <name type="scientific">Lindgomyces ingoldianus</name>
    <dbReference type="NCBI Taxonomy" id="673940"/>
    <lineage>
        <taxon>Eukaryota</taxon>
        <taxon>Fungi</taxon>
        <taxon>Dikarya</taxon>
        <taxon>Ascomycota</taxon>
        <taxon>Pezizomycotina</taxon>
        <taxon>Dothideomycetes</taxon>
        <taxon>Pleosporomycetidae</taxon>
        <taxon>Pleosporales</taxon>
        <taxon>Lindgomycetaceae</taxon>
        <taxon>Lindgomyces</taxon>
    </lineage>
</organism>
<name>A0ACB6QQ75_9PLEO</name>
<proteinExistence type="predicted"/>
<sequence length="116" mass="13086">MLFRHQYFPLSNVQCLTCPGVRVCVLGRRSSLLELRTLSPKQPLPAFAKGLSDLLFLREKIWRARSSSSADNPQQCIRSGARVCQSSNLSFQYLGSLLLWLVSLLFVLRIQTTSIS</sequence>
<evidence type="ECO:0000313" key="2">
    <source>
        <dbReference type="Proteomes" id="UP000799755"/>
    </source>
</evidence>
<dbReference type="Proteomes" id="UP000799755">
    <property type="component" value="Unassembled WGS sequence"/>
</dbReference>
<dbReference type="EMBL" id="MU003513">
    <property type="protein sequence ID" value="KAF2469007.1"/>
    <property type="molecule type" value="Genomic_DNA"/>
</dbReference>
<protein>
    <submittedName>
        <fullName evidence="1">Uncharacterized protein</fullName>
    </submittedName>
</protein>
<evidence type="ECO:0000313" key="1">
    <source>
        <dbReference type="EMBL" id="KAF2469007.1"/>
    </source>
</evidence>
<comment type="caution">
    <text evidence="1">The sequence shown here is derived from an EMBL/GenBank/DDBJ whole genome shotgun (WGS) entry which is preliminary data.</text>
</comment>